<evidence type="ECO:0000256" key="3">
    <source>
        <dbReference type="ARBA" id="ARBA00004275"/>
    </source>
</evidence>
<feature type="region of interest" description="Disordered" evidence="46">
    <location>
        <begin position="556"/>
        <end position="686"/>
    </location>
</feature>
<keyword evidence="10" id="KW-0963">Cytoplasm</keyword>
<dbReference type="PANTHER" id="PTHR48039:SF5">
    <property type="entry name" value="RNA-BINDING PROTEIN 28"/>
    <property type="match status" value="1"/>
</dbReference>
<evidence type="ECO:0000256" key="4">
    <source>
        <dbReference type="ARBA" id="ARBA00004496"/>
    </source>
</evidence>
<dbReference type="InterPro" id="IPR035979">
    <property type="entry name" value="RBD_domain_sf"/>
</dbReference>
<comment type="similarity">
    <text evidence="6">Belongs to the purine nucleoside phosphorylase YfiH/LACC1 family.</text>
</comment>
<dbReference type="FunFam" id="3.30.70.330:FF:000182">
    <property type="entry name" value="RNA-binding motif protein 28"/>
    <property type="match status" value="1"/>
</dbReference>
<dbReference type="InterPro" id="IPR038371">
    <property type="entry name" value="Cu_polyphenol_OxRdtase_sf"/>
</dbReference>
<evidence type="ECO:0000256" key="2">
    <source>
        <dbReference type="ARBA" id="ARBA00004240"/>
    </source>
</evidence>
<dbReference type="GO" id="GO:0045087">
    <property type="term" value="P:innate immune response"/>
    <property type="evidence" value="ECO:0007669"/>
    <property type="project" value="UniProtKB-KW"/>
</dbReference>
<evidence type="ECO:0000256" key="15">
    <source>
        <dbReference type="ARBA" id="ARBA00022679"/>
    </source>
</evidence>
<dbReference type="FunFam" id="3.30.70.330:FF:000340">
    <property type="entry name" value="RNA-binding motif protein 28"/>
    <property type="match status" value="1"/>
</dbReference>
<evidence type="ECO:0000256" key="33">
    <source>
        <dbReference type="ARBA" id="ARBA00051406"/>
    </source>
</evidence>
<evidence type="ECO:0000256" key="23">
    <source>
        <dbReference type="ARBA" id="ARBA00022859"/>
    </source>
</evidence>
<evidence type="ECO:0000256" key="44">
    <source>
        <dbReference type="ARBA" id="ARBA00081957"/>
    </source>
</evidence>
<comment type="subunit">
    <text evidence="36">Interacts with FASN. Interacts with SDHA. Interacts with ATF6, EIF2AK3 and ERN1.</text>
</comment>
<feature type="compositionally biased region" description="Basic and acidic residues" evidence="46">
    <location>
        <begin position="932"/>
        <end position="942"/>
    </location>
</feature>
<dbReference type="SUPFAM" id="SSF54928">
    <property type="entry name" value="RNA-binding domain, RBD"/>
    <property type="match status" value="3"/>
</dbReference>
<evidence type="ECO:0000256" key="26">
    <source>
        <dbReference type="ARBA" id="ARBA00023140"/>
    </source>
</evidence>
<dbReference type="CDD" id="cd12415">
    <property type="entry name" value="RRM3_RBM28_like"/>
    <property type="match status" value="1"/>
</dbReference>
<evidence type="ECO:0000256" key="29">
    <source>
        <dbReference type="ARBA" id="ARBA00023242"/>
    </source>
</evidence>
<keyword evidence="28" id="KW-0395">Inflammatory response</keyword>
<keyword evidence="20" id="KW-0256">Endoplasmic reticulum</keyword>
<evidence type="ECO:0000259" key="47">
    <source>
        <dbReference type="PROSITE" id="PS50102"/>
    </source>
</evidence>
<feature type="compositionally biased region" description="Acidic residues" evidence="46">
    <location>
        <begin position="585"/>
        <end position="612"/>
    </location>
</feature>
<feature type="region of interest" description="Disordered" evidence="46">
    <location>
        <begin position="920"/>
        <end position="1050"/>
    </location>
</feature>
<evidence type="ECO:0000256" key="37">
    <source>
        <dbReference type="ARBA" id="ARBA00067877"/>
    </source>
</evidence>
<keyword evidence="14" id="KW-0507">mRNA processing</keyword>
<evidence type="ECO:0000256" key="36">
    <source>
        <dbReference type="ARBA" id="ARBA00063955"/>
    </source>
</evidence>
<feature type="compositionally biased region" description="Acidic residues" evidence="46">
    <location>
        <begin position="636"/>
        <end position="653"/>
    </location>
</feature>
<dbReference type="CDD" id="cd12413">
    <property type="entry name" value="RRM1_RBM28_like"/>
    <property type="match status" value="1"/>
</dbReference>
<evidence type="ECO:0000256" key="24">
    <source>
        <dbReference type="ARBA" id="ARBA00022884"/>
    </source>
</evidence>
<feature type="compositionally biased region" description="Basic residues" evidence="46">
    <location>
        <begin position="1009"/>
        <end position="1028"/>
    </location>
</feature>
<comment type="catalytic activity">
    <reaction evidence="30">
        <text>adenosine + H2O + H(+) = inosine + NH4(+)</text>
        <dbReference type="Rhea" id="RHEA:24408"/>
        <dbReference type="ChEBI" id="CHEBI:15377"/>
        <dbReference type="ChEBI" id="CHEBI:15378"/>
        <dbReference type="ChEBI" id="CHEBI:16335"/>
        <dbReference type="ChEBI" id="CHEBI:17596"/>
        <dbReference type="ChEBI" id="CHEBI:28938"/>
        <dbReference type="EC" id="3.5.4.4"/>
    </reaction>
    <physiologicalReaction direction="left-to-right" evidence="30">
        <dbReference type="Rhea" id="RHEA:24409"/>
    </physiologicalReaction>
</comment>
<comment type="catalytic activity">
    <reaction evidence="31">
        <text>adenosine + phosphate = alpha-D-ribose 1-phosphate + adenine</text>
        <dbReference type="Rhea" id="RHEA:27642"/>
        <dbReference type="ChEBI" id="CHEBI:16335"/>
        <dbReference type="ChEBI" id="CHEBI:16708"/>
        <dbReference type="ChEBI" id="CHEBI:43474"/>
        <dbReference type="ChEBI" id="CHEBI:57720"/>
        <dbReference type="EC" id="2.4.2.1"/>
    </reaction>
    <physiologicalReaction direction="left-to-right" evidence="31">
        <dbReference type="Rhea" id="RHEA:27643"/>
    </physiologicalReaction>
</comment>
<feature type="domain" description="RRM" evidence="47">
    <location>
        <begin position="365"/>
        <end position="440"/>
    </location>
</feature>
<evidence type="ECO:0000256" key="30">
    <source>
        <dbReference type="ARBA" id="ARBA00047989"/>
    </source>
</evidence>
<dbReference type="SMART" id="SM00360">
    <property type="entry name" value="RRM"/>
    <property type="match status" value="4"/>
</dbReference>
<keyword evidence="19" id="KW-0378">Hydrolase</keyword>
<evidence type="ECO:0000313" key="49">
    <source>
        <dbReference type="Proteomes" id="UP000710432"/>
    </source>
</evidence>
<dbReference type="GO" id="GO:0005777">
    <property type="term" value="C:peroxisome"/>
    <property type="evidence" value="ECO:0007669"/>
    <property type="project" value="UniProtKB-SubCell"/>
</dbReference>
<dbReference type="InterPro" id="IPR012677">
    <property type="entry name" value="Nucleotide-bd_a/b_plait_sf"/>
</dbReference>
<dbReference type="InterPro" id="IPR051945">
    <property type="entry name" value="RRM_MRD1_RNA_proc_ribogen"/>
</dbReference>
<dbReference type="PROSITE" id="PS50102">
    <property type="entry name" value="RRM"/>
    <property type="match status" value="4"/>
</dbReference>
<evidence type="ECO:0000256" key="21">
    <source>
        <dbReference type="ARBA" id="ARBA00022833"/>
    </source>
</evidence>
<evidence type="ECO:0000313" key="48">
    <source>
        <dbReference type="EMBL" id="KAH0510533.1"/>
    </source>
</evidence>
<gene>
    <name evidence="48" type="ORF">LTLLF_154730</name>
</gene>
<dbReference type="Gene3D" id="3.30.70.330">
    <property type="match status" value="3"/>
</dbReference>
<dbReference type="GO" id="GO:0008380">
    <property type="term" value="P:RNA splicing"/>
    <property type="evidence" value="ECO:0007669"/>
    <property type="project" value="UniProtKB-KW"/>
</dbReference>
<keyword evidence="17" id="KW-0747">Spliceosome</keyword>
<evidence type="ECO:0000256" key="45">
    <source>
        <dbReference type="PROSITE-ProRule" id="PRU00176"/>
    </source>
</evidence>
<proteinExistence type="inferred from homology"/>
<comment type="catalytic activity">
    <reaction evidence="33">
        <text>guanosine + phosphate = alpha-D-ribose 1-phosphate + guanine</text>
        <dbReference type="Rhea" id="RHEA:13233"/>
        <dbReference type="ChEBI" id="CHEBI:16235"/>
        <dbReference type="ChEBI" id="CHEBI:16750"/>
        <dbReference type="ChEBI" id="CHEBI:43474"/>
        <dbReference type="ChEBI" id="CHEBI:57720"/>
        <dbReference type="EC" id="2.4.2.1"/>
    </reaction>
    <physiologicalReaction direction="left-to-right" evidence="33">
        <dbReference type="Rhea" id="RHEA:13234"/>
    </physiologicalReaction>
</comment>
<evidence type="ECO:0000256" key="41">
    <source>
        <dbReference type="ARBA" id="ARBA00079351"/>
    </source>
</evidence>
<dbReference type="FunFam" id="3.30.70.330:FF:000315">
    <property type="entry name" value="RNA-binding motif protein 28"/>
    <property type="match status" value="1"/>
</dbReference>
<evidence type="ECO:0000256" key="22">
    <source>
        <dbReference type="ARBA" id="ARBA00022843"/>
    </source>
</evidence>
<keyword evidence="24 45" id="KW-0694">RNA-binding</keyword>
<dbReference type="EC" id="3.5.4.4" evidence="9"/>
<evidence type="ECO:0000256" key="18">
    <source>
        <dbReference type="ARBA" id="ARBA00022737"/>
    </source>
</evidence>
<feature type="compositionally biased region" description="Basic and acidic residues" evidence="46">
    <location>
        <begin position="449"/>
        <end position="461"/>
    </location>
</feature>
<dbReference type="Pfam" id="PF00076">
    <property type="entry name" value="RRM_1"/>
    <property type="match status" value="3"/>
</dbReference>
<feature type="domain" description="RRM" evidence="47">
    <location>
        <begin position="474"/>
        <end position="551"/>
    </location>
</feature>
<keyword evidence="16" id="KW-0479">Metal-binding</keyword>
<evidence type="ECO:0000256" key="6">
    <source>
        <dbReference type="ARBA" id="ARBA00007353"/>
    </source>
</evidence>
<dbReference type="GO" id="GO:0016787">
    <property type="term" value="F:hydrolase activity"/>
    <property type="evidence" value="ECO:0007669"/>
    <property type="project" value="UniProtKB-KW"/>
</dbReference>
<comment type="caution">
    <text evidence="48">The sequence shown here is derived from an EMBL/GenBank/DDBJ whole genome shotgun (WGS) entry which is preliminary data.</text>
</comment>
<keyword evidence="21" id="KW-0862">Zinc</keyword>
<feature type="domain" description="RRM" evidence="47">
    <location>
        <begin position="807"/>
        <end position="912"/>
    </location>
</feature>
<evidence type="ECO:0000256" key="10">
    <source>
        <dbReference type="ARBA" id="ARBA00022490"/>
    </source>
</evidence>
<evidence type="ECO:0000256" key="28">
    <source>
        <dbReference type="ARBA" id="ARBA00023198"/>
    </source>
</evidence>
<evidence type="ECO:0000256" key="16">
    <source>
        <dbReference type="ARBA" id="ARBA00022723"/>
    </source>
</evidence>
<dbReference type="EC" id="2.4.2.1" evidence="7"/>
<keyword evidence="12" id="KW-0597">Phosphoprotein</keyword>
<name>A0A8J6KSY6_MICOH</name>
<comment type="function">
    <text evidence="34">Nucleolar component of the spliceosomal ribonucleoprotein complexes.</text>
</comment>
<dbReference type="Pfam" id="PF02578">
    <property type="entry name" value="Cu-oxidase_4"/>
    <property type="match status" value="1"/>
</dbReference>
<evidence type="ECO:0000256" key="42">
    <source>
        <dbReference type="ARBA" id="ARBA00079781"/>
    </source>
</evidence>
<feature type="domain" description="RRM" evidence="47">
    <location>
        <begin position="693"/>
        <end position="777"/>
    </location>
</feature>
<dbReference type="GO" id="GO:0017061">
    <property type="term" value="F:S-methyl-5-thioadenosine phosphorylase activity"/>
    <property type="evidence" value="ECO:0007669"/>
    <property type="project" value="UniProtKB-EC"/>
</dbReference>
<dbReference type="GO" id="GO:0003729">
    <property type="term" value="F:mRNA binding"/>
    <property type="evidence" value="ECO:0007669"/>
    <property type="project" value="TreeGrafter"/>
</dbReference>
<evidence type="ECO:0000256" key="43">
    <source>
        <dbReference type="ARBA" id="ARBA00081352"/>
    </source>
</evidence>
<evidence type="ECO:0000256" key="25">
    <source>
        <dbReference type="ARBA" id="ARBA00022990"/>
    </source>
</evidence>
<evidence type="ECO:0000256" key="9">
    <source>
        <dbReference type="ARBA" id="ARBA00012784"/>
    </source>
</evidence>
<dbReference type="GO" id="GO:0005730">
    <property type="term" value="C:nucleolus"/>
    <property type="evidence" value="ECO:0007669"/>
    <property type="project" value="UniProtKB-SubCell"/>
</dbReference>
<evidence type="ECO:0000256" key="31">
    <source>
        <dbReference type="ARBA" id="ARBA00048968"/>
    </source>
</evidence>
<dbReference type="CDD" id="cd12416">
    <property type="entry name" value="RRM4_RBM28_like"/>
    <property type="match status" value="1"/>
</dbReference>
<keyword evidence="15" id="KW-0808">Transferase</keyword>
<evidence type="ECO:0000256" key="35">
    <source>
        <dbReference type="ARBA" id="ARBA00062033"/>
    </source>
</evidence>
<evidence type="ECO:0000256" key="14">
    <source>
        <dbReference type="ARBA" id="ARBA00022664"/>
    </source>
</evidence>
<keyword evidence="29" id="KW-0539">Nucleus</keyword>
<feature type="region of interest" description="Disordered" evidence="46">
    <location>
        <begin position="442"/>
        <end position="465"/>
    </location>
</feature>
<feature type="compositionally biased region" description="Basic and acidic residues" evidence="46">
    <location>
        <begin position="564"/>
        <end position="584"/>
    </location>
</feature>
<accession>A0A8J6KSY6</accession>
<dbReference type="InterPro" id="IPR011324">
    <property type="entry name" value="Cytotoxic_necrot_fac-like_cat"/>
</dbReference>
<dbReference type="EMBL" id="JAATJU010022495">
    <property type="protein sequence ID" value="KAH0510533.1"/>
    <property type="molecule type" value="Genomic_DNA"/>
</dbReference>
<keyword evidence="23" id="KW-0391">Immunity</keyword>
<dbReference type="GO" id="GO:0005681">
    <property type="term" value="C:spliceosomal complex"/>
    <property type="evidence" value="ECO:0007669"/>
    <property type="project" value="UniProtKB-KW"/>
</dbReference>
<dbReference type="EC" id="2.4.2.28" evidence="8"/>
<evidence type="ECO:0000256" key="20">
    <source>
        <dbReference type="ARBA" id="ARBA00022824"/>
    </source>
</evidence>
<dbReference type="Proteomes" id="UP000710432">
    <property type="component" value="Unassembled WGS sequence"/>
</dbReference>
<evidence type="ECO:0000256" key="32">
    <source>
        <dbReference type="ARBA" id="ARBA00049893"/>
    </source>
</evidence>
<dbReference type="GO" id="GO:0005783">
    <property type="term" value="C:endoplasmic reticulum"/>
    <property type="evidence" value="ECO:0007669"/>
    <property type="project" value="UniProtKB-SubCell"/>
</dbReference>
<evidence type="ECO:0000256" key="7">
    <source>
        <dbReference type="ARBA" id="ARBA00011886"/>
    </source>
</evidence>
<dbReference type="Gene3D" id="3.60.140.10">
    <property type="entry name" value="CNF1/YfiH-like putative cysteine hydrolases"/>
    <property type="match status" value="1"/>
</dbReference>
<dbReference type="GO" id="GO:0046872">
    <property type="term" value="F:metal ion binding"/>
    <property type="evidence" value="ECO:0007669"/>
    <property type="project" value="UniProtKB-KW"/>
</dbReference>
<dbReference type="InterPro" id="IPR000504">
    <property type="entry name" value="RRM_dom"/>
</dbReference>
<evidence type="ECO:0000256" key="11">
    <source>
        <dbReference type="ARBA" id="ARBA00022499"/>
    </source>
</evidence>
<dbReference type="FunFam" id="3.60.140.10:FF:000002">
    <property type="entry name" value="Laccase (multicopper oxidoreductase) domain-containing 1"/>
    <property type="match status" value="1"/>
</dbReference>
<dbReference type="GO" id="GO:0006954">
    <property type="term" value="P:inflammatory response"/>
    <property type="evidence" value="ECO:0007669"/>
    <property type="project" value="UniProtKB-KW"/>
</dbReference>
<dbReference type="GO" id="GO:0006397">
    <property type="term" value="P:mRNA processing"/>
    <property type="evidence" value="ECO:0007669"/>
    <property type="project" value="UniProtKB-KW"/>
</dbReference>
<dbReference type="CDD" id="cd16833">
    <property type="entry name" value="YfiH"/>
    <property type="match status" value="1"/>
</dbReference>
<evidence type="ECO:0000256" key="40">
    <source>
        <dbReference type="ARBA" id="ARBA00075738"/>
    </source>
</evidence>
<evidence type="ECO:0000256" key="46">
    <source>
        <dbReference type="SAM" id="MobiDB-lite"/>
    </source>
</evidence>
<comment type="subcellular location">
    <subcellularLocation>
        <location evidence="4">Cytoplasm</location>
    </subcellularLocation>
    <subcellularLocation>
        <location evidence="2">Endoplasmic reticulum</location>
    </subcellularLocation>
    <subcellularLocation>
        <location evidence="5">Nucleus</location>
        <location evidence="5">Nucleolus</location>
    </subcellularLocation>
    <subcellularLocation>
        <location evidence="3">Peroxisome</location>
    </subcellularLocation>
</comment>
<keyword evidence="13" id="KW-0399">Innate immunity</keyword>
<evidence type="ECO:0000256" key="38">
    <source>
        <dbReference type="ARBA" id="ARBA00071637"/>
    </source>
</evidence>
<evidence type="ECO:0000256" key="8">
    <source>
        <dbReference type="ARBA" id="ARBA00011976"/>
    </source>
</evidence>
<comment type="catalytic activity">
    <reaction evidence="1">
        <text>inosine + phosphate = alpha-D-ribose 1-phosphate + hypoxanthine</text>
        <dbReference type="Rhea" id="RHEA:27646"/>
        <dbReference type="ChEBI" id="CHEBI:17368"/>
        <dbReference type="ChEBI" id="CHEBI:17596"/>
        <dbReference type="ChEBI" id="CHEBI:43474"/>
        <dbReference type="ChEBI" id="CHEBI:57720"/>
        <dbReference type="EC" id="2.4.2.1"/>
    </reaction>
    <physiologicalReaction direction="left-to-right" evidence="1">
        <dbReference type="Rhea" id="RHEA:27647"/>
    </physiologicalReaction>
</comment>
<dbReference type="SUPFAM" id="SSF64438">
    <property type="entry name" value="CNF1/YfiH-like putative cysteine hydrolases"/>
    <property type="match status" value="1"/>
</dbReference>
<evidence type="ECO:0000256" key="27">
    <source>
        <dbReference type="ARBA" id="ARBA00023187"/>
    </source>
</evidence>
<protein>
    <recommendedName>
        <fullName evidence="38">Purine nucleoside phosphorylase LACC1</fullName>
        <ecNumber evidence="7">2.4.2.1</ecNumber>
        <ecNumber evidence="8">2.4.2.28</ecNumber>
        <ecNumber evidence="9">3.5.4.4</ecNumber>
    </recommendedName>
    <alternativeName>
        <fullName evidence="42">Adenosine deaminase LACC1</fullName>
    </alternativeName>
    <alternativeName>
        <fullName evidence="41">Fatty acid metabolism-immunity nexus</fullName>
    </alternativeName>
    <alternativeName>
        <fullName evidence="40">Guanosine phosphorylase LACC1</fullName>
    </alternativeName>
    <alternativeName>
        <fullName evidence="43">Laccase domain-containing protein 1</fullName>
    </alternativeName>
    <alternativeName>
        <fullName evidence="39">RNA-binding motif protein 28</fullName>
    </alternativeName>
    <alternativeName>
        <fullName evidence="37">RNA-binding protein 28</fullName>
    </alternativeName>
    <alternativeName>
        <fullName evidence="44">S-methyl-5'-thioadenosine phosphorylase LACC1</fullName>
    </alternativeName>
</protein>
<evidence type="ECO:0000256" key="12">
    <source>
        <dbReference type="ARBA" id="ARBA00022553"/>
    </source>
</evidence>
<evidence type="ECO:0000256" key="39">
    <source>
        <dbReference type="ARBA" id="ARBA00075702"/>
    </source>
</evidence>
<dbReference type="CDD" id="cd12414">
    <property type="entry name" value="RRM2_RBM28_like"/>
    <property type="match status" value="1"/>
</dbReference>
<comment type="subunit">
    <text evidence="35">Interacts with U1, U2, U4, U5, and U6 spliceosomal small nuclear RNAs (snRNAs).</text>
</comment>
<dbReference type="GO" id="GO:0031347">
    <property type="term" value="P:regulation of defense response"/>
    <property type="evidence" value="ECO:0007669"/>
    <property type="project" value="UniProtKB-ARBA"/>
</dbReference>
<evidence type="ECO:0000256" key="13">
    <source>
        <dbReference type="ARBA" id="ARBA00022588"/>
    </source>
</evidence>
<keyword evidence="26" id="KW-0576">Peroxisome</keyword>
<evidence type="ECO:0000256" key="17">
    <source>
        <dbReference type="ARBA" id="ARBA00022728"/>
    </source>
</evidence>
<evidence type="ECO:0000256" key="19">
    <source>
        <dbReference type="ARBA" id="ARBA00022801"/>
    </source>
</evidence>
<keyword evidence="27" id="KW-0508">mRNA splicing</keyword>
<keyword evidence="18" id="KW-0677">Repeat</keyword>
<dbReference type="FunFam" id="3.30.70.330:FF:000709">
    <property type="entry name" value="RNA binding motif protein 28"/>
    <property type="match status" value="1"/>
</dbReference>
<sequence>MAEAVVIDLFGLKLNSQKICHQTLLKTLTGIHHHHAPKAKLLCIMCGGNVTKERDGETALSDMEAGNGFPLLTRDFETISNSSMAASLYTIKQKIDEKNLSHIKVIVPEHRKTFVKGFINQLFTEVYDFEFEDLQGAWGESLLKPSTEINVPTAHQLEIQSEIEAYLRSLPTLKGDLTIITSPLIPDTFIHGFTTRTGGISYIPTLSSLNLFSSSKRRDPKVVVQENLRRLADAAGFNAEKFYRIKTDHANDVWVMGKKEPASYDGIVTNQSGVTITALGADCITIVFADPVKKACGVAHSGWKGTLLGVAMATVNAMTAEYGCNPEDIRVVLGPSVGPCCFALPREQATSFHDLHPSCVRQFDSLNPYVDIRKATSEQLEELFSQVGPVKQCFVVTEKGSKACRGFGYVTFSMLEDVQRALKEITTFEGCKINVTVAKKKVKNKSKEKKNNENSESPKKEPKLKKAKVADKKARLIIRNLSFKCSEDDLKTVFTPYGTVLEVNIPRKPDGKMRGFAFVQFKNLLEAGKALKGMNMKAIKGRTVAVDWAVAKDKYKDTQPASVPDEKKNSEHEHKESGKNGRVEEQEEEEDDEDDDDFGDEDDDDSDEEEGEGREPTVTACVKVQKRAVKRAAPEESTEEDHSDEDSDLEEGGSVDGEGPLESGSSAEEQEDEDVPVSKKKKRKLPSDVNEGKTVFIRNLSFDSEEEDLGEVLQQFGDLKYVRIVLYPDTEHSKGCAFAQFMSQEAAQKCLAAASPEAEGGGLKLDGRLLKIDLAVTRDEAAKLQTKKFELLKHQKLKNQNIFVSQTRLCLHNLPKAVDDKQLRKLLLSATGGEKGVRIKECRVMRDLKAVHGKMKGQSLGYAFAEFQKHEHALRALRHINNNPEIFGSQKRPIVEFSLEDRRKLKVKELRIQRSLQKMESKLNVTSKPQKGQKELGKDKQQKAVRPTQERSQAAGERKGKGRPTPWTGFQTKAEVEQVELPDGKKRRKVLALPSHRGPKIRLRDKGKVKSLPPKKPKPQTGHRKQKKQQLLSSLQVPKKKAKESKAESHFNQLVEQYKQKLLGPSQGAPLMKRSKWFDT</sequence>
<dbReference type="AlphaFoldDB" id="A0A8J6KSY6"/>
<keyword evidence="22" id="KW-0832">Ubl conjugation</keyword>
<evidence type="ECO:0000256" key="1">
    <source>
        <dbReference type="ARBA" id="ARBA00000553"/>
    </source>
</evidence>
<comment type="catalytic activity">
    <reaction evidence="32">
        <text>S-methyl-5'-thioadenosine + phosphate = 5-(methylsulfanyl)-alpha-D-ribose 1-phosphate + adenine</text>
        <dbReference type="Rhea" id="RHEA:11852"/>
        <dbReference type="ChEBI" id="CHEBI:16708"/>
        <dbReference type="ChEBI" id="CHEBI:17509"/>
        <dbReference type="ChEBI" id="CHEBI:43474"/>
        <dbReference type="ChEBI" id="CHEBI:58533"/>
        <dbReference type="EC" id="2.4.2.28"/>
    </reaction>
    <physiologicalReaction direction="left-to-right" evidence="32">
        <dbReference type="Rhea" id="RHEA:11853"/>
    </physiologicalReaction>
</comment>
<organism evidence="48 49">
    <name type="scientific">Microtus ochrogaster</name>
    <name type="common">Prairie vole</name>
    <dbReference type="NCBI Taxonomy" id="79684"/>
    <lineage>
        <taxon>Eukaryota</taxon>
        <taxon>Metazoa</taxon>
        <taxon>Chordata</taxon>
        <taxon>Craniata</taxon>
        <taxon>Vertebrata</taxon>
        <taxon>Euteleostomi</taxon>
        <taxon>Mammalia</taxon>
        <taxon>Eutheria</taxon>
        <taxon>Euarchontoglires</taxon>
        <taxon>Glires</taxon>
        <taxon>Rodentia</taxon>
        <taxon>Myomorpha</taxon>
        <taxon>Muroidea</taxon>
        <taxon>Cricetidae</taxon>
        <taxon>Arvicolinae</taxon>
        <taxon>Microtus</taxon>
    </lineage>
</organism>
<dbReference type="InterPro" id="IPR003730">
    <property type="entry name" value="Cu_polyphenol_OxRdtase"/>
</dbReference>
<dbReference type="PANTHER" id="PTHR48039">
    <property type="entry name" value="RNA-BINDING MOTIF PROTEIN 14B"/>
    <property type="match status" value="1"/>
</dbReference>
<evidence type="ECO:0000256" key="5">
    <source>
        <dbReference type="ARBA" id="ARBA00004604"/>
    </source>
</evidence>
<keyword evidence="11" id="KW-1017">Isopeptide bond</keyword>
<reference evidence="48" key="1">
    <citation type="submission" date="2020-03" db="EMBL/GenBank/DDBJ databases">
        <title>Studies in the Genomics of Life Span.</title>
        <authorList>
            <person name="Glass D."/>
        </authorList>
    </citation>
    <scope>NUCLEOTIDE SEQUENCE</scope>
    <source>
        <strain evidence="48">LTLLF</strain>
        <tissue evidence="48">Muscle</tissue>
    </source>
</reference>
<evidence type="ECO:0000256" key="34">
    <source>
        <dbReference type="ARBA" id="ARBA00053567"/>
    </source>
</evidence>
<keyword evidence="25" id="KW-0007">Acetylation</keyword>